<dbReference type="Proteomes" id="UP000256780">
    <property type="component" value="Chromosome CBM2587_a"/>
</dbReference>
<accession>A0A375BHX1</accession>
<sequence length="143" mass="15388">MLVRLPVSSQRNDEKVYGWAGKFNFNLRLTQLLLKMEYDVTAPRGTYEVRAAAVPRPAPGHGLSFRAFACRDPTSWKTTPPPAGSRPAPGRNNASATSCASAARCSPNWATKRPPPPRSRSAWACPRPRCSPTSTASASCACG</sequence>
<protein>
    <submittedName>
        <fullName evidence="2">Uncharacterized protein</fullName>
    </submittedName>
</protein>
<name>A0A375BHX1_9BURK</name>
<dbReference type="EMBL" id="OFSQ01000004">
    <property type="protein sequence ID" value="SOY45616.1"/>
    <property type="molecule type" value="Genomic_DNA"/>
</dbReference>
<comment type="caution">
    <text evidence="2">The sequence shown here is derived from an EMBL/GenBank/DDBJ whole genome shotgun (WGS) entry which is preliminary data.</text>
</comment>
<proteinExistence type="predicted"/>
<evidence type="ECO:0000256" key="1">
    <source>
        <dbReference type="SAM" id="MobiDB-lite"/>
    </source>
</evidence>
<organism evidence="2">
    <name type="scientific">Cupriavidus taiwanensis</name>
    <dbReference type="NCBI Taxonomy" id="164546"/>
    <lineage>
        <taxon>Bacteria</taxon>
        <taxon>Pseudomonadati</taxon>
        <taxon>Pseudomonadota</taxon>
        <taxon>Betaproteobacteria</taxon>
        <taxon>Burkholderiales</taxon>
        <taxon>Burkholderiaceae</taxon>
        <taxon>Cupriavidus</taxon>
    </lineage>
</organism>
<dbReference type="AlphaFoldDB" id="A0A375BHX1"/>
<feature type="region of interest" description="Disordered" evidence="1">
    <location>
        <begin position="72"/>
        <end position="143"/>
    </location>
</feature>
<feature type="compositionally biased region" description="Low complexity" evidence="1">
    <location>
        <begin position="85"/>
        <end position="106"/>
    </location>
</feature>
<feature type="compositionally biased region" description="Low complexity" evidence="1">
    <location>
        <begin position="119"/>
        <end position="143"/>
    </location>
</feature>
<reference evidence="2" key="1">
    <citation type="submission" date="2018-01" db="EMBL/GenBank/DDBJ databases">
        <authorList>
            <person name="Clerissi C."/>
        </authorList>
    </citation>
    <scope>NUCLEOTIDE SEQUENCE</scope>
    <source>
        <strain evidence="2">Cupriavidus sp. LMG 19464</strain>
    </source>
</reference>
<gene>
    <name evidence="2" type="ORF">CBM2587_A120217</name>
</gene>
<evidence type="ECO:0000313" key="2">
    <source>
        <dbReference type="EMBL" id="SOY45616.1"/>
    </source>
</evidence>